<feature type="compositionally biased region" description="Gly residues" evidence="1">
    <location>
        <begin position="394"/>
        <end position="408"/>
    </location>
</feature>
<evidence type="ECO:0000256" key="1">
    <source>
        <dbReference type="SAM" id="MobiDB-lite"/>
    </source>
</evidence>
<sequence>MADEDPTPNPLFPIVSFDPAALAQVFPGNQRIIDALSRTQSVDQALRDKLAGTDPDYVKTLDQFDGYSHQQIYDGVHGRDGQGGMSVTTIDTLRGVWDEIDTELTRIATTHQTTANALLGFGEWAGASGDSARAGIAALNTSILRMAQVCEAMTSRLDIVGPAVEAIRMAVQPPTAQIGAAVADENYIQVIPGLNSPVVATVDRQAQRQAELDTQAAMNRIYTPTIPPTGSGVPSYSVVPGTEQGGGGPGGSGGGSPSAGAPSAGSPVSPTEQTPTQPETTPETPTTEDPTTPTPNTPSDDDATSPTSPTATSPTSTDDTSPASTAPAATTPTSPTPSGLGAPLGGAGSPLGSGGSPGGSGLPNSAPAPIQSPTAGGQLAASGGANAARATGMPGMGMMPGAGAGAGRKPGDADDEHYAPDYLRGLQPELIDDTHALAGVIGADDYPEPAEATPRPAPVTSLLDQPPTPEPSTAPTESAPTTGIEPTAPTLPPDIAALLAEHEDRPPPTPANGSEHTAR</sequence>
<dbReference type="Proteomes" id="UP001596223">
    <property type="component" value="Unassembled WGS sequence"/>
</dbReference>
<feature type="region of interest" description="Disordered" evidence="1">
    <location>
        <begin position="441"/>
        <end position="519"/>
    </location>
</feature>
<evidence type="ECO:0000313" key="2">
    <source>
        <dbReference type="EMBL" id="MFC6014028.1"/>
    </source>
</evidence>
<proteinExistence type="predicted"/>
<feature type="compositionally biased region" description="Low complexity" evidence="1">
    <location>
        <begin position="473"/>
        <end position="482"/>
    </location>
</feature>
<dbReference type="InterPro" id="IPR038332">
    <property type="entry name" value="PPE_sf"/>
</dbReference>
<feature type="compositionally biased region" description="Gly residues" evidence="1">
    <location>
        <begin position="243"/>
        <end position="257"/>
    </location>
</feature>
<gene>
    <name evidence="2" type="ORF">ACFP3H_23480</name>
</gene>
<keyword evidence="3" id="KW-1185">Reference proteome</keyword>
<dbReference type="Gene3D" id="1.20.1260.20">
    <property type="entry name" value="PPE superfamily"/>
    <property type="match status" value="1"/>
</dbReference>
<accession>A0ABW1K039</accession>
<feature type="compositionally biased region" description="Low complexity" evidence="1">
    <location>
        <begin position="304"/>
        <end position="341"/>
    </location>
</feature>
<feature type="compositionally biased region" description="Basic and acidic residues" evidence="1">
    <location>
        <begin position="409"/>
        <end position="419"/>
    </location>
</feature>
<evidence type="ECO:0008006" key="4">
    <source>
        <dbReference type="Google" id="ProtNLM"/>
    </source>
</evidence>
<reference evidence="3" key="1">
    <citation type="journal article" date="2019" name="Int. J. Syst. Evol. Microbiol.">
        <title>The Global Catalogue of Microorganisms (GCM) 10K type strain sequencing project: providing services to taxonomists for standard genome sequencing and annotation.</title>
        <authorList>
            <consortium name="The Broad Institute Genomics Platform"/>
            <consortium name="The Broad Institute Genome Sequencing Center for Infectious Disease"/>
            <person name="Wu L."/>
            <person name="Ma J."/>
        </authorList>
    </citation>
    <scope>NUCLEOTIDE SEQUENCE [LARGE SCALE GENOMIC DNA]</scope>
    <source>
        <strain evidence="3">CCUG 36956</strain>
    </source>
</reference>
<organism evidence="2 3">
    <name type="scientific">Nocardia lasii</name>
    <dbReference type="NCBI Taxonomy" id="1616107"/>
    <lineage>
        <taxon>Bacteria</taxon>
        <taxon>Bacillati</taxon>
        <taxon>Actinomycetota</taxon>
        <taxon>Actinomycetes</taxon>
        <taxon>Mycobacteriales</taxon>
        <taxon>Nocardiaceae</taxon>
        <taxon>Nocardia</taxon>
    </lineage>
</organism>
<name>A0ABW1K039_9NOCA</name>
<feature type="region of interest" description="Disordered" evidence="1">
    <location>
        <begin position="222"/>
        <end position="426"/>
    </location>
</feature>
<comment type="caution">
    <text evidence="2">The sequence shown here is derived from an EMBL/GenBank/DDBJ whole genome shotgun (WGS) entry which is preliminary data.</text>
</comment>
<dbReference type="EMBL" id="JBHSQN010000015">
    <property type="protein sequence ID" value="MFC6014028.1"/>
    <property type="molecule type" value="Genomic_DNA"/>
</dbReference>
<evidence type="ECO:0000313" key="3">
    <source>
        <dbReference type="Proteomes" id="UP001596223"/>
    </source>
</evidence>
<feature type="compositionally biased region" description="Low complexity" evidence="1">
    <location>
        <begin position="362"/>
        <end position="393"/>
    </location>
</feature>
<dbReference type="RefSeq" id="WP_378609206.1">
    <property type="nucleotide sequence ID" value="NZ_JBHSQN010000015.1"/>
</dbReference>
<feature type="compositionally biased region" description="Gly residues" evidence="1">
    <location>
        <begin position="342"/>
        <end position="361"/>
    </location>
</feature>
<dbReference type="SUPFAM" id="SSF140459">
    <property type="entry name" value="PE/PPE dimer-like"/>
    <property type="match status" value="1"/>
</dbReference>
<protein>
    <recommendedName>
        <fullName evidence="4">WXG100 family type VII secretion target</fullName>
    </recommendedName>
</protein>
<feature type="compositionally biased region" description="Low complexity" evidence="1">
    <location>
        <begin position="258"/>
        <end position="291"/>
    </location>
</feature>